<proteinExistence type="predicted"/>
<feature type="domain" description="HMA" evidence="1">
    <location>
        <begin position="5"/>
        <end position="66"/>
    </location>
</feature>
<dbReference type="InterPro" id="IPR036163">
    <property type="entry name" value="HMA_dom_sf"/>
</dbReference>
<dbReference type="CDD" id="cd00371">
    <property type="entry name" value="HMA"/>
    <property type="match status" value="1"/>
</dbReference>
<name>A0A1I0GAL2_9BACI</name>
<dbReference type="AlphaFoldDB" id="A0A1I0GAL2"/>
<protein>
    <submittedName>
        <fullName evidence="2">Copper chaperone CopZ</fullName>
    </submittedName>
</protein>
<dbReference type="RefSeq" id="WP_090871945.1">
    <property type="nucleotide sequence ID" value="NZ_FOHE01000020.1"/>
</dbReference>
<dbReference type="InterPro" id="IPR006121">
    <property type="entry name" value="HMA_dom"/>
</dbReference>
<dbReference type="Proteomes" id="UP000198618">
    <property type="component" value="Unassembled WGS sequence"/>
</dbReference>
<evidence type="ECO:0000313" key="3">
    <source>
        <dbReference type="Proteomes" id="UP000198618"/>
    </source>
</evidence>
<dbReference type="Gene3D" id="3.30.70.100">
    <property type="match status" value="1"/>
</dbReference>
<accession>A0A1I0GAL2</accession>
<dbReference type="OrthoDB" id="2428971at2"/>
<keyword evidence="3" id="KW-1185">Reference proteome</keyword>
<reference evidence="2 3" key="1">
    <citation type="submission" date="2016-10" db="EMBL/GenBank/DDBJ databases">
        <authorList>
            <person name="de Groot N.N."/>
        </authorList>
    </citation>
    <scope>NUCLEOTIDE SEQUENCE [LARGE SCALE GENOMIC DNA]</scope>
    <source>
        <strain evidence="2 3">IBRC-M 10780</strain>
    </source>
</reference>
<dbReference type="SUPFAM" id="SSF55008">
    <property type="entry name" value="HMA, heavy metal-associated domain"/>
    <property type="match status" value="1"/>
</dbReference>
<evidence type="ECO:0000313" key="2">
    <source>
        <dbReference type="EMBL" id="SET67927.1"/>
    </source>
</evidence>
<dbReference type="STRING" id="930131.SAMN05216389_12035"/>
<sequence>MDEVTLFVREATSGGSIQHIEEILNNVDGIERVLVDTDDGELKIEYNNKHVSKERIAITLQQHNYHIM</sequence>
<dbReference type="GO" id="GO:0046872">
    <property type="term" value="F:metal ion binding"/>
    <property type="evidence" value="ECO:0007669"/>
    <property type="project" value="InterPro"/>
</dbReference>
<dbReference type="EMBL" id="FOHE01000020">
    <property type="protein sequence ID" value="SET67927.1"/>
    <property type="molecule type" value="Genomic_DNA"/>
</dbReference>
<organism evidence="2 3">
    <name type="scientific">Oceanobacillus limi</name>
    <dbReference type="NCBI Taxonomy" id="930131"/>
    <lineage>
        <taxon>Bacteria</taxon>
        <taxon>Bacillati</taxon>
        <taxon>Bacillota</taxon>
        <taxon>Bacilli</taxon>
        <taxon>Bacillales</taxon>
        <taxon>Bacillaceae</taxon>
        <taxon>Oceanobacillus</taxon>
    </lineage>
</organism>
<dbReference type="Pfam" id="PF00403">
    <property type="entry name" value="HMA"/>
    <property type="match status" value="1"/>
</dbReference>
<gene>
    <name evidence="2" type="ORF">SAMN05216389_12035</name>
</gene>
<evidence type="ECO:0000259" key="1">
    <source>
        <dbReference type="Pfam" id="PF00403"/>
    </source>
</evidence>